<reference evidence="1" key="1">
    <citation type="submission" date="2023-10" db="EMBL/GenBank/DDBJ databases">
        <authorList>
            <person name="Chen Y."/>
            <person name="Shah S."/>
            <person name="Dougan E. K."/>
            <person name="Thang M."/>
            <person name="Chan C."/>
        </authorList>
    </citation>
    <scope>NUCLEOTIDE SEQUENCE [LARGE SCALE GENOMIC DNA]</scope>
</reference>
<proteinExistence type="predicted"/>
<organism evidence="1 2">
    <name type="scientific">Prorocentrum cordatum</name>
    <dbReference type="NCBI Taxonomy" id="2364126"/>
    <lineage>
        <taxon>Eukaryota</taxon>
        <taxon>Sar</taxon>
        <taxon>Alveolata</taxon>
        <taxon>Dinophyceae</taxon>
        <taxon>Prorocentrales</taxon>
        <taxon>Prorocentraceae</taxon>
        <taxon>Prorocentrum</taxon>
    </lineage>
</organism>
<accession>A0ABN9QI42</accession>
<gene>
    <name evidence="1" type="ORF">PCOR1329_LOCUS12141</name>
</gene>
<comment type="caution">
    <text evidence="1">The sequence shown here is derived from an EMBL/GenBank/DDBJ whole genome shotgun (WGS) entry which is preliminary data.</text>
</comment>
<evidence type="ECO:0000313" key="2">
    <source>
        <dbReference type="Proteomes" id="UP001189429"/>
    </source>
</evidence>
<evidence type="ECO:0000313" key="1">
    <source>
        <dbReference type="EMBL" id="CAK0805680.1"/>
    </source>
</evidence>
<name>A0ABN9QI42_9DINO</name>
<keyword evidence="2" id="KW-1185">Reference proteome</keyword>
<dbReference type="Proteomes" id="UP001189429">
    <property type="component" value="Unassembled WGS sequence"/>
</dbReference>
<dbReference type="EMBL" id="CAUYUJ010003527">
    <property type="protein sequence ID" value="CAK0805680.1"/>
    <property type="molecule type" value="Genomic_DNA"/>
</dbReference>
<sequence>MPMGTPATASGLLTAPAAAAAASDNAKALANNELSTGAAALYRHQMTRTGFVRVASTPMRIRVSSSLIIPGRLRDANEPLCHSFWAPNCCCIQQ</sequence>
<evidence type="ECO:0008006" key="3">
    <source>
        <dbReference type="Google" id="ProtNLM"/>
    </source>
</evidence>
<protein>
    <recommendedName>
        <fullName evidence="3">Secreted protein</fullName>
    </recommendedName>
</protein>